<reference evidence="1 2" key="1">
    <citation type="journal article" date="2018" name="Appl. Environ. Microbiol.">
        <title>Antimicrobial susceptibility testing and tentative epidemiological cut-off values of five Bacillus species relevant for use as animal feed additives or for plant protection.</title>
        <authorList>
            <person name="Agerso Y."/>
            <person name="Stuer-Lauridsen B."/>
            <person name="Bjerre K."/>
            <person name="Jensen M.G."/>
            <person name="Johansen E."/>
            <person name="Bennedsen M."/>
            <person name="Brockmann E."/>
            <person name="Nielsen B."/>
        </authorList>
    </citation>
    <scope>NUCLEOTIDE SEQUENCE [LARGE SCALE GENOMIC DNA]</scope>
    <source>
        <strain evidence="1 2">CHCC20162</strain>
    </source>
</reference>
<evidence type="ECO:0000313" key="1">
    <source>
        <dbReference type="EMBL" id="RDZ07139.1"/>
    </source>
</evidence>
<protein>
    <submittedName>
        <fullName evidence="1">Uncharacterized protein</fullName>
    </submittedName>
</protein>
<evidence type="ECO:0000313" key="2">
    <source>
        <dbReference type="Proteomes" id="UP000256519"/>
    </source>
</evidence>
<sequence>MREPGVNEPLDSKKHYLGRFDNDYAKHLHLNNPTSTNMHELERLNEITNTKNILSNIQENIDNDRE</sequence>
<name>A0A3D8WUJ0_PRIMG</name>
<proteinExistence type="predicted"/>
<comment type="caution">
    <text evidence="1">The sequence shown here is derived from an EMBL/GenBank/DDBJ whole genome shotgun (WGS) entry which is preliminary data.</text>
</comment>
<dbReference type="Proteomes" id="UP000256519">
    <property type="component" value="Unassembled WGS sequence"/>
</dbReference>
<dbReference type="AlphaFoldDB" id="A0A3D8WUJ0"/>
<organism evidence="1 2">
    <name type="scientific">Priestia megaterium</name>
    <name type="common">Bacillus megaterium</name>
    <dbReference type="NCBI Taxonomy" id="1404"/>
    <lineage>
        <taxon>Bacteria</taxon>
        <taxon>Bacillati</taxon>
        <taxon>Bacillota</taxon>
        <taxon>Bacilli</taxon>
        <taxon>Bacillales</taxon>
        <taxon>Bacillaceae</taxon>
        <taxon>Priestia</taxon>
    </lineage>
</organism>
<gene>
    <name evidence="1" type="ORF">C3744_28085</name>
</gene>
<accession>A0A3D8WUJ0</accession>
<dbReference type="RefSeq" id="WP_116078558.1">
    <property type="nucleotide sequence ID" value="NZ_CP187642.1"/>
</dbReference>
<dbReference type="EMBL" id="PQWM01000056">
    <property type="protein sequence ID" value="RDZ07139.1"/>
    <property type="molecule type" value="Genomic_DNA"/>
</dbReference>